<dbReference type="Gramene" id="TraesRN5B0100626300.1">
    <property type="protein sequence ID" value="TraesRN5B0100626300.1"/>
    <property type="gene ID" value="TraesRN5B0100626300"/>
</dbReference>
<dbReference type="Gramene" id="TraesPARA_EIv1.0_1688650.1">
    <property type="protein sequence ID" value="TraesPARA_EIv1.0_1688650.1.CDS1"/>
    <property type="gene ID" value="TraesPARA_EIv1.0_1688650"/>
</dbReference>
<dbReference type="Gramene" id="TraesCS5B03G0620400.1">
    <property type="protein sequence ID" value="TraesCS5B03G0620400.1.CDS1"/>
    <property type="gene ID" value="TraesCS5B03G0620400"/>
</dbReference>
<dbReference type="EnsemblPlants" id="TraesCS5B02G236700.1">
    <property type="protein sequence ID" value="TraesCS5B02G236700.1.cds1"/>
    <property type="gene ID" value="TraesCS5B02G236700"/>
</dbReference>
<dbReference type="Gramene" id="TraesJAG5B03G02901910.1">
    <property type="protein sequence ID" value="TraesJAG5B03G02901910.1.CDS1"/>
    <property type="gene ID" value="TraesJAG5B03G02901910"/>
</dbReference>
<dbReference type="Gramene" id="TraesJUL5B03G02925530.1">
    <property type="protein sequence ID" value="TraesJUL5B03G02925530.1.CDS1"/>
    <property type="gene ID" value="TraesJUL5B03G02925530"/>
</dbReference>
<dbReference type="Gramene" id="TraesSTA5B03G02895850.1">
    <property type="protein sequence ID" value="TraesSTA5B03G02895850.1.CDS1"/>
    <property type="gene ID" value="TraesSTA5B03G02895850"/>
</dbReference>
<sequence length="92" mass="9643">MTLSAGNGHFFCDEPVSWLSTNVTAFSGNRPIIPGALPSLSRILHSSPCTADCRMPLVVKSNAMAGPPTAFAQFTSSCRSPSWLTAGFPSPS</sequence>
<evidence type="ECO:0000313" key="1">
    <source>
        <dbReference type="EnsemblPlants" id="TraesCS5B02G236700.1.cds1"/>
    </source>
</evidence>
<dbReference type="Gramene" id="TraesARI7B03G04224790.1">
    <property type="protein sequence ID" value="TraesARI7B03G04224790.1.CDS1"/>
    <property type="gene ID" value="TraesARI7B03G04224790"/>
</dbReference>
<dbReference type="Gramene" id="TraesRN5D0100592100.1">
    <property type="protein sequence ID" value="TraesRN5D0100592100.1"/>
    <property type="gene ID" value="TraesRN5D0100592100"/>
</dbReference>
<reference evidence="1" key="1">
    <citation type="submission" date="2018-08" db="EMBL/GenBank/DDBJ databases">
        <authorList>
            <person name="Rossello M."/>
        </authorList>
    </citation>
    <scope>NUCLEOTIDE SEQUENCE [LARGE SCALE GENOMIC DNA]</scope>
    <source>
        <strain evidence="1">cv. Chinese Spring</strain>
    </source>
</reference>
<accession>A0A3B6LN27</accession>
<dbReference type="Gramene" id="TraesLDM5B03G02906740.1">
    <property type="protein sequence ID" value="TraesLDM5B03G02906740.1.CDS1"/>
    <property type="gene ID" value="TraesLDM5B03G02906740"/>
</dbReference>
<organism evidence="1">
    <name type="scientific">Triticum aestivum</name>
    <name type="common">Wheat</name>
    <dbReference type="NCBI Taxonomy" id="4565"/>
    <lineage>
        <taxon>Eukaryota</taxon>
        <taxon>Viridiplantae</taxon>
        <taxon>Streptophyta</taxon>
        <taxon>Embryophyta</taxon>
        <taxon>Tracheophyta</taxon>
        <taxon>Spermatophyta</taxon>
        <taxon>Magnoliopsida</taxon>
        <taxon>Liliopsida</taxon>
        <taxon>Poales</taxon>
        <taxon>Poaceae</taxon>
        <taxon>BOP clade</taxon>
        <taxon>Pooideae</taxon>
        <taxon>Triticodae</taxon>
        <taxon>Triticeae</taxon>
        <taxon>Triticinae</taxon>
        <taxon>Triticum</taxon>
    </lineage>
</organism>
<proteinExistence type="predicted"/>
<dbReference type="Gramene" id="TraesNOR5B03G02931270.1">
    <property type="protein sequence ID" value="TraesNOR5B03G02931270.1.CDS1"/>
    <property type="gene ID" value="TraesNOR5B03G02931270"/>
</dbReference>
<protein>
    <submittedName>
        <fullName evidence="1">Uncharacterized protein</fullName>
    </submittedName>
</protein>
<keyword evidence="2" id="KW-1185">Reference proteome</keyword>
<dbReference type="Gramene" id="TraesMAC5B03G02903790.1">
    <property type="protein sequence ID" value="TraesMAC5B03G02903790.1.CDS1"/>
    <property type="gene ID" value="TraesMAC5B03G02903790"/>
</dbReference>
<dbReference type="Gramene" id="TraesSYM7B03G04116390.1">
    <property type="protein sequence ID" value="TraesSYM7B03G04116390.1.CDS1"/>
    <property type="gene ID" value="TraesSYM7B03G04116390"/>
</dbReference>
<reference evidence="1" key="2">
    <citation type="submission" date="2018-10" db="UniProtKB">
        <authorList>
            <consortium name="EnsemblPlants"/>
        </authorList>
    </citation>
    <scope>IDENTIFICATION</scope>
</reference>
<dbReference type="Proteomes" id="UP000019116">
    <property type="component" value="Chromosome 5B"/>
</dbReference>
<evidence type="ECO:0000313" key="2">
    <source>
        <dbReference type="Proteomes" id="UP000019116"/>
    </source>
</evidence>
<dbReference type="Gramene" id="TraesCS5B02G236700.1">
    <property type="protein sequence ID" value="TraesCS5B02G236700.1.cds1"/>
    <property type="gene ID" value="TraesCS5B02G236700"/>
</dbReference>
<dbReference type="Gramene" id="TraesLAC5B03G02857930.1">
    <property type="protein sequence ID" value="TraesLAC5B03G02857930.1.CDS1"/>
    <property type="gene ID" value="TraesLAC5B03G02857930"/>
</dbReference>
<dbReference type="AlphaFoldDB" id="A0A3B6LN27"/>
<name>A0A3B6LN27_WHEAT</name>